<sequence length="85" mass="9213">MMMFVTVMMAALLVVQANVGLGPENIHTKLNYTPAETSTFPDAIAATGFNLPRRDNGSAAANRSPEVTFDASGPRHHPTRGFLRR</sequence>
<dbReference type="Proteomes" id="UP000887574">
    <property type="component" value="Unplaced"/>
</dbReference>
<evidence type="ECO:0000313" key="4">
    <source>
        <dbReference type="WBParaSite" id="jg12136"/>
    </source>
</evidence>
<accession>A0A915CSG7</accession>
<keyword evidence="3" id="KW-1185">Reference proteome</keyword>
<name>A0A915CSG7_9BILA</name>
<evidence type="ECO:0000256" key="2">
    <source>
        <dbReference type="SAM" id="SignalP"/>
    </source>
</evidence>
<feature type="signal peptide" evidence="2">
    <location>
        <begin position="1"/>
        <end position="17"/>
    </location>
</feature>
<organism evidence="3 4">
    <name type="scientific">Ditylenchus dipsaci</name>
    <dbReference type="NCBI Taxonomy" id="166011"/>
    <lineage>
        <taxon>Eukaryota</taxon>
        <taxon>Metazoa</taxon>
        <taxon>Ecdysozoa</taxon>
        <taxon>Nematoda</taxon>
        <taxon>Chromadorea</taxon>
        <taxon>Rhabditida</taxon>
        <taxon>Tylenchina</taxon>
        <taxon>Tylenchomorpha</taxon>
        <taxon>Sphaerularioidea</taxon>
        <taxon>Anguinidae</taxon>
        <taxon>Anguininae</taxon>
        <taxon>Ditylenchus</taxon>
    </lineage>
</organism>
<protein>
    <submittedName>
        <fullName evidence="4">Secreted protein</fullName>
    </submittedName>
</protein>
<feature type="region of interest" description="Disordered" evidence="1">
    <location>
        <begin position="53"/>
        <end position="85"/>
    </location>
</feature>
<dbReference type="AlphaFoldDB" id="A0A915CSG7"/>
<dbReference type="WBParaSite" id="jg12136">
    <property type="protein sequence ID" value="jg12136"/>
    <property type="gene ID" value="jg12136"/>
</dbReference>
<evidence type="ECO:0000256" key="1">
    <source>
        <dbReference type="SAM" id="MobiDB-lite"/>
    </source>
</evidence>
<reference evidence="4" key="1">
    <citation type="submission" date="2022-11" db="UniProtKB">
        <authorList>
            <consortium name="WormBaseParasite"/>
        </authorList>
    </citation>
    <scope>IDENTIFICATION</scope>
</reference>
<feature type="chain" id="PRO_5037571371" evidence="2">
    <location>
        <begin position="18"/>
        <end position="85"/>
    </location>
</feature>
<evidence type="ECO:0000313" key="3">
    <source>
        <dbReference type="Proteomes" id="UP000887574"/>
    </source>
</evidence>
<keyword evidence="2" id="KW-0732">Signal</keyword>
<proteinExistence type="predicted"/>
<feature type="compositionally biased region" description="Basic residues" evidence="1">
    <location>
        <begin position="74"/>
        <end position="85"/>
    </location>
</feature>